<evidence type="ECO:0000313" key="1">
    <source>
        <dbReference type="EMBL" id="KMO74384.1"/>
    </source>
</evidence>
<dbReference type="Gene3D" id="1.10.1510.10">
    <property type="entry name" value="Uncharacterised protein YqeY/AIM41 PF09424, N-terminal domain"/>
    <property type="match status" value="1"/>
</dbReference>
<sequence length="129" mass="14641">MTTPTEPGQFREQLRRDLRRALVARDQDRISALRTLIAAVDNAEAVPVNDDALRWTDGPIAGSASGVRSTEVPRRQLAMTDVHAVLRDLIGEYDTHTRDYRSMGRHDAADRLRRRADTLRGYLDSWATR</sequence>
<proteinExistence type="predicted"/>
<protein>
    <submittedName>
        <fullName evidence="1">Uncharacterized protein</fullName>
    </submittedName>
</protein>
<organism evidence="1 2">
    <name type="scientific">Mycolicibacterium chubuense</name>
    <name type="common">Mycobacterium chubuense</name>
    <dbReference type="NCBI Taxonomy" id="1800"/>
    <lineage>
        <taxon>Bacteria</taxon>
        <taxon>Bacillati</taxon>
        <taxon>Actinomycetota</taxon>
        <taxon>Actinomycetes</taxon>
        <taxon>Mycobacteriales</taxon>
        <taxon>Mycobacteriaceae</taxon>
        <taxon>Mycolicibacterium</taxon>
    </lineage>
</organism>
<dbReference type="Proteomes" id="UP000036176">
    <property type="component" value="Unassembled WGS sequence"/>
</dbReference>
<comment type="caution">
    <text evidence="1">The sequence shown here is derived from an EMBL/GenBank/DDBJ whole genome shotgun (WGS) entry which is preliminary data.</text>
</comment>
<gene>
    <name evidence="1" type="ORF">MCHUDSM44219_03645</name>
</gene>
<dbReference type="InterPro" id="IPR042184">
    <property type="entry name" value="YqeY/Aim41_N"/>
</dbReference>
<reference evidence="1 2" key="1">
    <citation type="journal article" date="2015" name="Genome Biol. Evol.">
        <title>Characterization of Three Mycobacterium spp. with Potential Use in Bioremediation by Genome Sequencing and Comparative Genomics.</title>
        <authorList>
            <person name="Das S."/>
            <person name="Pettersson B.M."/>
            <person name="Behra P.R."/>
            <person name="Ramesh M."/>
            <person name="Dasgupta S."/>
            <person name="Bhattacharya A."/>
            <person name="Kirsebom L.A."/>
        </authorList>
    </citation>
    <scope>NUCLEOTIDE SEQUENCE [LARGE SCALE GENOMIC DNA]</scope>
    <source>
        <strain evidence="1 2">DSM 44219</strain>
    </source>
</reference>
<dbReference type="OrthoDB" id="4627951at2"/>
<dbReference type="PATRIC" id="fig|1800.3.peg.3672"/>
<dbReference type="RefSeq" id="WP_048419603.1">
    <property type="nucleotide sequence ID" value="NZ_JYNX01000056.1"/>
</dbReference>
<dbReference type="EMBL" id="JYNX01000056">
    <property type="protein sequence ID" value="KMO74384.1"/>
    <property type="molecule type" value="Genomic_DNA"/>
</dbReference>
<accession>A0A0J6VW81</accession>
<name>A0A0J6VW81_MYCCU</name>
<dbReference type="AlphaFoldDB" id="A0A0J6VW81"/>
<evidence type="ECO:0000313" key="2">
    <source>
        <dbReference type="Proteomes" id="UP000036176"/>
    </source>
</evidence>
<keyword evidence="2" id="KW-1185">Reference proteome</keyword>